<dbReference type="Gene3D" id="3.40.50.1820">
    <property type="entry name" value="alpha/beta hydrolase"/>
    <property type="match status" value="1"/>
</dbReference>
<dbReference type="GO" id="GO:0017000">
    <property type="term" value="P:antibiotic biosynthetic process"/>
    <property type="evidence" value="ECO:0007669"/>
    <property type="project" value="UniProtKB-ARBA"/>
</dbReference>
<dbReference type="PANTHER" id="PTHR43194:SF4">
    <property type="entry name" value="AB HYDROLASE-1 DOMAIN-CONTAINING PROTEIN"/>
    <property type="match status" value="1"/>
</dbReference>
<name>A0A1V6NJK9_PENPO</name>
<feature type="compositionally biased region" description="Basic and acidic residues" evidence="1">
    <location>
        <begin position="1"/>
        <end position="11"/>
    </location>
</feature>
<dbReference type="AlphaFoldDB" id="A0A1V6NJK9"/>
<dbReference type="InterPro" id="IPR029058">
    <property type="entry name" value="AB_hydrolase_fold"/>
</dbReference>
<dbReference type="GO" id="GO:0004672">
    <property type="term" value="F:protein kinase activity"/>
    <property type="evidence" value="ECO:0007669"/>
    <property type="project" value="InterPro"/>
</dbReference>
<dbReference type="Pfam" id="PF00069">
    <property type="entry name" value="Pkinase"/>
    <property type="match status" value="1"/>
</dbReference>
<accession>A0A1V6NJK9</accession>
<comment type="caution">
    <text evidence="3">The sequence shown here is derived from an EMBL/GenBank/DDBJ whole genome shotgun (WGS) entry which is preliminary data.</text>
</comment>
<evidence type="ECO:0000256" key="1">
    <source>
        <dbReference type="SAM" id="MobiDB-lite"/>
    </source>
</evidence>
<dbReference type="GO" id="GO:0005524">
    <property type="term" value="F:ATP binding"/>
    <property type="evidence" value="ECO:0007669"/>
    <property type="project" value="InterPro"/>
</dbReference>
<dbReference type="PROSITE" id="PS50011">
    <property type="entry name" value="PROTEIN_KINASE_DOM"/>
    <property type="match status" value="1"/>
</dbReference>
<organism evidence="3 4">
    <name type="scientific">Penicillium polonicum</name>
    <dbReference type="NCBI Taxonomy" id="60169"/>
    <lineage>
        <taxon>Eukaryota</taxon>
        <taxon>Fungi</taxon>
        <taxon>Dikarya</taxon>
        <taxon>Ascomycota</taxon>
        <taxon>Pezizomycotina</taxon>
        <taxon>Eurotiomycetes</taxon>
        <taxon>Eurotiomycetidae</taxon>
        <taxon>Eurotiales</taxon>
        <taxon>Aspergillaceae</taxon>
        <taxon>Penicillium</taxon>
    </lineage>
</organism>
<protein>
    <recommendedName>
        <fullName evidence="2">Protein kinase domain-containing protein</fullName>
    </recommendedName>
</protein>
<dbReference type="SUPFAM" id="SSF53474">
    <property type="entry name" value="alpha/beta-Hydrolases"/>
    <property type="match status" value="1"/>
</dbReference>
<keyword evidence="4" id="KW-1185">Reference proteome</keyword>
<dbReference type="SUPFAM" id="SSF56112">
    <property type="entry name" value="Protein kinase-like (PK-like)"/>
    <property type="match status" value="1"/>
</dbReference>
<dbReference type="EMBL" id="MDYM01000007">
    <property type="protein sequence ID" value="OQD64799.1"/>
    <property type="molecule type" value="Genomic_DNA"/>
</dbReference>
<dbReference type="STRING" id="60169.A0A1V6NJK9"/>
<feature type="region of interest" description="Disordered" evidence="1">
    <location>
        <begin position="1"/>
        <end position="40"/>
    </location>
</feature>
<feature type="region of interest" description="Disordered" evidence="1">
    <location>
        <begin position="347"/>
        <end position="367"/>
    </location>
</feature>
<sequence length="794" mass="88388">MQQERSQDTHPHQPFAHVQLPVPPLPSHIHHTSQEDDTKTEDLEIPHSFDRLLNIASRWGRLTRESEGPHSRTTLSGQGSPGFATASHPQETAMDQTQILTETNNKTEGESQTLFGGDYGKVNKVLHYKGYKTVELYEKKVPVDDQSTSPAKFPQSHILERIRRTFTSDSIKELYAVKVYRHAKTTLSPPARLLQNQSRTIPLYHPNIVPIIDILYNKQRNLCLVMPYYAGGTLHSLLSQERKPSEKLIIEELDCLTIQILRAVAFLHDNDIAHGDLRPEYILLTAHGAVKVGGFGEDEDAVRELAELLHSGNLPSSFSAPNPKLTRESEDKPNLCIRRKVSESSIPYLPPERFSDRRGSRPQSYAHEDVSDLKPGDIWACGIICMLLRSGKFLWYSAQRVNPDKSFADYLHCRPEEDGYGPIQVLENMHLKTGLFLIWAIAAASGWCGEVPAQRSYMYVGGQYILNSAGQHVFADQMYVEKLTPAAGVTKPYPIVFIHGQAQTGTNWLNKPDGGEGWASYFLSEGYACYIMDQTFRGRSAWFPGNGTMSTYSAELLQQRFTAPKLYNLWPQAALHTQWNGTGVMGDGNFDTYYASTVEFLSSATYQQSTVQAAGAALLDTIGSPVILLSHSQGGIMPWLIADVRPKLVHSIVSIEPTGPPFQNAIFSNSSARAYGLTDIPLTYSPAVVDPADLVKHVIPSNSPLYSDCVIQADSPAPRQLVNLAKVPVLVLTTESSFHASYDWCTVRFLQQAGVPAQHLQLADIGIHGNGHMVFMEKNSLQVAAVLRRWMEQK</sequence>
<dbReference type="Pfam" id="PF12697">
    <property type="entry name" value="Abhydrolase_6"/>
    <property type="match status" value="1"/>
</dbReference>
<feature type="domain" description="Protein kinase" evidence="2">
    <location>
        <begin position="108"/>
        <end position="496"/>
    </location>
</feature>
<reference evidence="4" key="1">
    <citation type="journal article" date="2017" name="Nat. Microbiol.">
        <title>Global analysis of biosynthetic gene clusters reveals vast potential of secondary metabolite production in Penicillium species.</title>
        <authorList>
            <person name="Nielsen J.C."/>
            <person name="Grijseels S."/>
            <person name="Prigent S."/>
            <person name="Ji B."/>
            <person name="Dainat J."/>
            <person name="Nielsen K.F."/>
            <person name="Frisvad J.C."/>
            <person name="Workman M."/>
            <person name="Nielsen J."/>
        </authorList>
    </citation>
    <scope>NUCLEOTIDE SEQUENCE [LARGE SCALE GENOMIC DNA]</scope>
    <source>
        <strain evidence="4">IBT 4502</strain>
    </source>
</reference>
<evidence type="ECO:0000313" key="4">
    <source>
        <dbReference type="Proteomes" id="UP000191408"/>
    </source>
</evidence>
<evidence type="ECO:0000313" key="3">
    <source>
        <dbReference type="EMBL" id="OQD64799.1"/>
    </source>
</evidence>
<proteinExistence type="predicted"/>
<dbReference type="InterPro" id="IPR050228">
    <property type="entry name" value="Carboxylesterase_BioH"/>
</dbReference>
<feature type="region of interest" description="Disordered" evidence="1">
    <location>
        <begin position="63"/>
        <end position="89"/>
    </location>
</feature>
<dbReference type="PANTHER" id="PTHR43194">
    <property type="entry name" value="HYDROLASE ALPHA/BETA FOLD FAMILY"/>
    <property type="match status" value="1"/>
</dbReference>
<dbReference type="InterPro" id="IPR000073">
    <property type="entry name" value="AB_hydrolase_1"/>
</dbReference>
<gene>
    <name evidence="3" type="ORF">PENPOL_c007G00646</name>
</gene>
<dbReference type="Gene3D" id="1.10.510.10">
    <property type="entry name" value="Transferase(Phosphotransferase) domain 1"/>
    <property type="match status" value="1"/>
</dbReference>
<dbReference type="GO" id="GO:0072330">
    <property type="term" value="P:monocarboxylic acid biosynthetic process"/>
    <property type="evidence" value="ECO:0007669"/>
    <property type="project" value="UniProtKB-ARBA"/>
</dbReference>
<dbReference type="OrthoDB" id="4062651at2759"/>
<dbReference type="Proteomes" id="UP000191408">
    <property type="component" value="Unassembled WGS sequence"/>
</dbReference>
<dbReference type="CDD" id="cd12809">
    <property type="entry name" value="Esterase_713_like-2"/>
    <property type="match status" value="1"/>
</dbReference>
<evidence type="ECO:0000259" key="2">
    <source>
        <dbReference type="PROSITE" id="PS50011"/>
    </source>
</evidence>
<dbReference type="InterPro" id="IPR000719">
    <property type="entry name" value="Prot_kinase_dom"/>
</dbReference>
<dbReference type="InterPro" id="IPR011009">
    <property type="entry name" value="Kinase-like_dom_sf"/>
</dbReference>